<dbReference type="OrthoDB" id="8659436at2"/>
<dbReference type="GO" id="GO:0008270">
    <property type="term" value="F:zinc ion binding"/>
    <property type="evidence" value="ECO:0007669"/>
    <property type="project" value="TreeGrafter"/>
</dbReference>
<dbReference type="InterPro" id="IPR036388">
    <property type="entry name" value="WH-like_DNA-bd_sf"/>
</dbReference>
<dbReference type="Gene3D" id="3.30.1490.190">
    <property type="match status" value="1"/>
</dbReference>
<keyword evidence="5" id="KW-0963">Cytoplasm</keyword>
<comment type="cofactor">
    <cofactor evidence="12">
        <name>Zn(2+)</name>
        <dbReference type="ChEBI" id="CHEBI:29105"/>
    </cofactor>
    <text evidence="12">Binds 1 zinc ion per subunit.</text>
</comment>
<dbReference type="AlphaFoldDB" id="A0A1M5W0G5"/>
<keyword evidence="15" id="KW-1185">Reference proteome</keyword>
<accession>A0A1M5W0G5</accession>
<dbReference type="InterPro" id="IPR043135">
    <property type="entry name" value="Fur_C"/>
</dbReference>
<evidence type="ECO:0000313" key="14">
    <source>
        <dbReference type="EMBL" id="SHH81002.1"/>
    </source>
</evidence>
<comment type="similarity">
    <text evidence="2">Belongs to the Fur family.</text>
</comment>
<evidence type="ECO:0000256" key="1">
    <source>
        <dbReference type="ARBA" id="ARBA00004496"/>
    </source>
</evidence>
<dbReference type="Proteomes" id="UP000184226">
    <property type="component" value="Unassembled WGS sequence"/>
</dbReference>
<dbReference type="CDD" id="cd07153">
    <property type="entry name" value="Fur_like"/>
    <property type="match status" value="1"/>
</dbReference>
<evidence type="ECO:0000256" key="6">
    <source>
        <dbReference type="ARBA" id="ARBA00022491"/>
    </source>
</evidence>
<dbReference type="Pfam" id="PF01475">
    <property type="entry name" value="FUR"/>
    <property type="match status" value="1"/>
</dbReference>
<dbReference type="PANTHER" id="PTHR33202">
    <property type="entry name" value="ZINC UPTAKE REGULATION PROTEIN"/>
    <property type="match status" value="1"/>
</dbReference>
<evidence type="ECO:0000256" key="11">
    <source>
        <dbReference type="ARBA" id="ARBA00023163"/>
    </source>
</evidence>
<dbReference type="GO" id="GO:0045892">
    <property type="term" value="P:negative regulation of DNA-templated transcription"/>
    <property type="evidence" value="ECO:0007669"/>
    <property type="project" value="TreeGrafter"/>
</dbReference>
<evidence type="ECO:0000256" key="8">
    <source>
        <dbReference type="ARBA" id="ARBA00022833"/>
    </source>
</evidence>
<evidence type="ECO:0000256" key="2">
    <source>
        <dbReference type="ARBA" id="ARBA00007957"/>
    </source>
</evidence>
<dbReference type="GO" id="GO:0005829">
    <property type="term" value="C:cytosol"/>
    <property type="evidence" value="ECO:0007669"/>
    <property type="project" value="TreeGrafter"/>
</dbReference>
<comment type="subunit">
    <text evidence="3">Homodimer.</text>
</comment>
<evidence type="ECO:0000256" key="5">
    <source>
        <dbReference type="ARBA" id="ARBA00022490"/>
    </source>
</evidence>
<gene>
    <name evidence="14" type="ORF">SAMN04488135_10534</name>
</gene>
<keyword evidence="9" id="KW-0805">Transcription regulation</keyword>
<keyword evidence="7 12" id="KW-0479">Metal-binding</keyword>
<evidence type="ECO:0000256" key="13">
    <source>
        <dbReference type="PIRSR" id="PIRSR602481-2"/>
    </source>
</evidence>
<feature type="binding site" evidence="12">
    <location>
        <position position="110"/>
    </location>
    <ligand>
        <name>Zn(2+)</name>
        <dbReference type="ChEBI" id="CHEBI:29105"/>
    </ligand>
</feature>
<evidence type="ECO:0000256" key="4">
    <source>
        <dbReference type="ARBA" id="ARBA00020910"/>
    </source>
</evidence>
<feature type="binding site" evidence="12">
    <location>
        <position position="150"/>
    </location>
    <ligand>
        <name>Zn(2+)</name>
        <dbReference type="ChEBI" id="CHEBI:29105"/>
    </ligand>
</feature>
<feature type="binding site" evidence="12">
    <location>
        <position position="113"/>
    </location>
    <ligand>
        <name>Zn(2+)</name>
        <dbReference type="ChEBI" id="CHEBI:29105"/>
    </ligand>
</feature>
<dbReference type="GO" id="GO:1900705">
    <property type="term" value="P:negative regulation of siderophore biosynthetic process"/>
    <property type="evidence" value="ECO:0007669"/>
    <property type="project" value="TreeGrafter"/>
</dbReference>
<evidence type="ECO:0000256" key="3">
    <source>
        <dbReference type="ARBA" id="ARBA00011738"/>
    </source>
</evidence>
<name>A0A1M5W0G5_9BURK</name>
<dbReference type="GO" id="GO:0003700">
    <property type="term" value="F:DNA-binding transcription factor activity"/>
    <property type="evidence" value="ECO:0007669"/>
    <property type="project" value="InterPro"/>
</dbReference>
<dbReference type="SUPFAM" id="SSF46785">
    <property type="entry name" value="Winged helix' DNA-binding domain"/>
    <property type="match status" value="1"/>
</dbReference>
<dbReference type="InterPro" id="IPR036390">
    <property type="entry name" value="WH_DNA-bd_sf"/>
</dbReference>
<dbReference type="STRING" id="658167.SAMN04488135_10534"/>
<reference evidence="14 15" key="1">
    <citation type="submission" date="2016-11" db="EMBL/GenBank/DDBJ databases">
        <authorList>
            <person name="Jaros S."/>
            <person name="Januszkiewicz K."/>
            <person name="Wedrychowicz H."/>
        </authorList>
    </citation>
    <scope>NUCLEOTIDE SEQUENCE [LARGE SCALE GENOMIC DNA]</scope>
    <source>
        <strain evidence="14 15">CGMCC 1.10190</strain>
    </source>
</reference>
<keyword evidence="8 12" id="KW-0862">Zinc</keyword>
<evidence type="ECO:0000256" key="12">
    <source>
        <dbReference type="PIRSR" id="PIRSR602481-1"/>
    </source>
</evidence>
<feature type="binding site" evidence="13">
    <location>
        <position position="106"/>
    </location>
    <ligand>
        <name>Fe cation</name>
        <dbReference type="ChEBI" id="CHEBI:24875"/>
    </ligand>
</feature>
<proteinExistence type="inferred from homology"/>
<keyword evidence="10" id="KW-0238">DNA-binding</keyword>
<comment type="subcellular location">
    <subcellularLocation>
        <location evidence="1">Cytoplasm</location>
    </subcellularLocation>
</comment>
<protein>
    <recommendedName>
        <fullName evidence="4">Ferric uptake regulation protein</fullName>
    </recommendedName>
</protein>
<evidence type="ECO:0000313" key="15">
    <source>
        <dbReference type="Proteomes" id="UP000184226"/>
    </source>
</evidence>
<dbReference type="EMBL" id="FQXE01000005">
    <property type="protein sequence ID" value="SHH81002.1"/>
    <property type="molecule type" value="Genomic_DNA"/>
</dbReference>
<evidence type="ECO:0000256" key="10">
    <source>
        <dbReference type="ARBA" id="ARBA00023125"/>
    </source>
</evidence>
<feature type="binding site" evidence="12">
    <location>
        <position position="153"/>
    </location>
    <ligand>
        <name>Zn(2+)</name>
        <dbReference type="ChEBI" id="CHEBI:29105"/>
    </ligand>
</feature>
<keyword evidence="6" id="KW-0678">Repressor</keyword>
<evidence type="ECO:0000256" key="7">
    <source>
        <dbReference type="ARBA" id="ARBA00022723"/>
    </source>
</evidence>
<keyword evidence="11" id="KW-0804">Transcription</keyword>
<keyword evidence="13" id="KW-0408">Iron</keyword>
<dbReference type="Gene3D" id="1.10.10.10">
    <property type="entry name" value="Winged helix-like DNA-binding domain superfamily/Winged helix DNA-binding domain"/>
    <property type="match status" value="1"/>
</dbReference>
<evidence type="ECO:0000256" key="9">
    <source>
        <dbReference type="ARBA" id="ARBA00023015"/>
    </source>
</evidence>
<feature type="binding site" evidence="13">
    <location>
        <position position="142"/>
    </location>
    <ligand>
        <name>Fe cation</name>
        <dbReference type="ChEBI" id="CHEBI:24875"/>
    </ligand>
</feature>
<organism evidence="14 15">
    <name type="scientific">Pollutimonas bauzanensis</name>
    <dbReference type="NCBI Taxonomy" id="658167"/>
    <lineage>
        <taxon>Bacteria</taxon>
        <taxon>Pseudomonadati</taxon>
        <taxon>Pseudomonadota</taxon>
        <taxon>Betaproteobacteria</taxon>
        <taxon>Burkholderiales</taxon>
        <taxon>Alcaligenaceae</taxon>
        <taxon>Pollutimonas</taxon>
    </lineage>
</organism>
<dbReference type="PANTHER" id="PTHR33202:SF2">
    <property type="entry name" value="FERRIC UPTAKE REGULATION PROTEIN"/>
    <property type="match status" value="1"/>
</dbReference>
<comment type="cofactor">
    <cofactor evidence="13">
        <name>Mn(2+)</name>
        <dbReference type="ChEBI" id="CHEBI:29035"/>
    </cofactor>
    <cofactor evidence="13">
        <name>Fe(2+)</name>
        <dbReference type="ChEBI" id="CHEBI:29033"/>
    </cofactor>
    <text evidence="13">Binds 1 Mn(2+) or Fe(2+) ion per subunit.</text>
</comment>
<dbReference type="GO" id="GO:0000976">
    <property type="term" value="F:transcription cis-regulatory region binding"/>
    <property type="evidence" value="ECO:0007669"/>
    <property type="project" value="TreeGrafter"/>
</dbReference>
<dbReference type="InterPro" id="IPR002481">
    <property type="entry name" value="FUR"/>
</dbReference>
<sequence>MLKQDIREELLSLNMRATVPRVAILEIFRDEQRRKTDKAKLSGERPQAVHFSTDEMFKLLIGRKIDVGLATVYRVMQQFEEAGVLSSSRFDAERVTYELNEGRPHDHIVCSVCGRVDEFYDKAMIARQKAVADDLGYMLQNHQLALYGICSVCQSKMGAATVKGKTVKAPGGRPT</sequence>